<accession>A0A4Z1CAS0</accession>
<dbReference type="SUPFAM" id="SSF46894">
    <property type="entry name" value="C-terminal effector domain of the bipartite response regulators"/>
    <property type="match status" value="1"/>
</dbReference>
<dbReference type="OrthoDB" id="7763579at2"/>
<evidence type="ECO:0000256" key="3">
    <source>
        <dbReference type="ARBA" id="ARBA00023163"/>
    </source>
</evidence>
<evidence type="ECO:0000256" key="2">
    <source>
        <dbReference type="ARBA" id="ARBA00023125"/>
    </source>
</evidence>
<dbReference type="PROSITE" id="PS50043">
    <property type="entry name" value="HTH_LUXR_2"/>
    <property type="match status" value="1"/>
</dbReference>
<dbReference type="SMART" id="SM00421">
    <property type="entry name" value="HTH_LUXR"/>
    <property type="match status" value="1"/>
</dbReference>
<geneLocation type="plasmid" evidence="5 7">
    <name>unnamed3</name>
</geneLocation>
<keyword evidence="3" id="KW-0804">Transcription</keyword>
<dbReference type="KEGG" id="plia:E4191_21070"/>
<dbReference type="InterPro" id="IPR005143">
    <property type="entry name" value="TF_LuxR_autoind-bd_dom"/>
</dbReference>
<reference evidence="6 8" key="1">
    <citation type="submission" date="2019-03" db="EMBL/GenBank/DDBJ databases">
        <authorList>
            <person name="Li J."/>
        </authorList>
    </citation>
    <scope>NUCLEOTIDE SEQUENCE [LARGE SCALE GENOMIC DNA]</scope>
    <source>
        <strain evidence="6 8">3058</strain>
    </source>
</reference>
<reference evidence="7" key="2">
    <citation type="submission" date="2019-05" db="EMBL/GenBank/DDBJ databases">
        <title>Tamlana fucoidanivorans sp. nov., isolated from the surface of algae collected from Fujian province in China.</title>
        <authorList>
            <person name="Li J."/>
        </authorList>
    </citation>
    <scope>NUCLEOTIDE SEQUENCE [LARGE SCALE GENOMIC DNA]</scope>
    <source>
        <strain evidence="7">2251</strain>
        <plasmid evidence="7">unnamed3</plasmid>
    </source>
</reference>
<dbReference type="AlphaFoldDB" id="A0A4Z1CAS0"/>
<dbReference type="EMBL" id="CP040764">
    <property type="protein sequence ID" value="QDA36594.1"/>
    <property type="molecule type" value="Genomic_DNA"/>
</dbReference>
<dbReference type="GO" id="GO:0003677">
    <property type="term" value="F:DNA binding"/>
    <property type="evidence" value="ECO:0007669"/>
    <property type="project" value="UniProtKB-KW"/>
</dbReference>
<dbReference type="SUPFAM" id="SSF75516">
    <property type="entry name" value="Pheromone-binding domain of LuxR-like quorum-sensing transcription factors"/>
    <property type="match status" value="1"/>
</dbReference>
<evidence type="ECO:0000313" key="6">
    <source>
        <dbReference type="EMBL" id="TGN40855.1"/>
    </source>
</evidence>
<organism evidence="6 8">
    <name type="scientific">Paracoccus liaowanqingii</name>
    <dbReference type="NCBI Taxonomy" id="2560053"/>
    <lineage>
        <taxon>Bacteria</taxon>
        <taxon>Pseudomonadati</taxon>
        <taxon>Pseudomonadota</taxon>
        <taxon>Alphaproteobacteria</taxon>
        <taxon>Rhodobacterales</taxon>
        <taxon>Paracoccaceae</taxon>
        <taxon>Paracoccus</taxon>
    </lineage>
</organism>
<dbReference type="InterPro" id="IPR000792">
    <property type="entry name" value="Tscrpt_reg_LuxR_C"/>
</dbReference>
<dbReference type="InterPro" id="IPR036693">
    <property type="entry name" value="TF_LuxR_autoind-bd_dom_sf"/>
</dbReference>
<evidence type="ECO:0000259" key="4">
    <source>
        <dbReference type="PROSITE" id="PS50043"/>
    </source>
</evidence>
<name>A0A4Z1CAS0_9RHOB</name>
<evidence type="ECO:0000313" key="7">
    <source>
        <dbReference type="Proteomes" id="UP000296374"/>
    </source>
</evidence>
<dbReference type="Gene3D" id="1.10.10.10">
    <property type="entry name" value="Winged helix-like DNA-binding domain superfamily/Winged helix DNA-binding domain"/>
    <property type="match status" value="1"/>
</dbReference>
<dbReference type="Pfam" id="PF03472">
    <property type="entry name" value="Autoind_bind"/>
    <property type="match status" value="1"/>
</dbReference>
<dbReference type="Proteomes" id="UP000296374">
    <property type="component" value="Plasmid unnamed3"/>
</dbReference>
<proteinExistence type="predicted"/>
<evidence type="ECO:0000313" key="8">
    <source>
        <dbReference type="Proteomes" id="UP000297972"/>
    </source>
</evidence>
<evidence type="ECO:0000313" key="5">
    <source>
        <dbReference type="EMBL" id="QDA36594.1"/>
    </source>
</evidence>
<dbReference type="InterPro" id="IPR036388">
    <property type="entry name" value="WH-like_DNA-bd_sf"/>
</dbReference>
<accession>A0A4Y5SV15</accession>
<dbReference type="InterPro" id="IPR016032">
    <property type="entry name" value="Sig_transdc_resp-reg_C-effctor"/>
</dbReference>
<dbReference type="Pfam" id="PF00196">
    <property type="entry name" value="GerE"/>
    <property type="match status" value="1"/>
</dbReference>
<keyword evidence="1" id="KW-0805">Transcription regulation</keyword>
<dbReference type="Gene3D" id="3.30.450.80">
    <property type="entry name" value="Transcription factor LuxR-like, autoinducer-binding domain"/>
    <property type="match status" value="1"/>
</dbReference>
<keyword evidence="5" id="KW-0614">Plasmid</keyword>
<dbReference type="PANTHER" id="PTHR44688:SF16">
    <property type="entry name" value="DNA-BINDING TRANSCRIPTIONAL ACTIVATOR DEVR_DOSR"/>
    <property type="match status" value="1"/>
</dbReference>
<dbReference type="EMBL" id="SRPG01000414">
    <property type="protein sequence ID" value="TGN40855.1"/>
    <property type="molecule type" value="Genomic_DNA"/>
</dbReference>
<keyword evidence="8" id="KW-1185">Reference proteome</keyword>
<dbReference type="CDD" id="cd06170">
    <property type="entry name" value="LuxR_C_like"/>
    <property type="match status" value="1"/>
</dbReference>
<sequence length="269" mass="30205">MSRLNSAVASFGSLIPIAVDLLLASWMRQAVRPTGPPCRAKSDRAAFSVCPKRHNVRPTRQESPMLNDLIPNFDDEIAQMHALAPSGWIMGFNLTYKGPEHLYNAYPDAWRAIYEERNYFFGDPIAMWTMTHDGHARWSEVRIPDLRGVMRAAKRFRLNHGVAISRKVAGKRSFLTLSHPDREFTDDEIARCTARFHLWTDMVLNRAALTAAELDVLRCFRDGLGQIETAGHLGIAESTVKQRALKACSKLGAKSRTQAVAIAVARNYL</sequence>
<reference evidence="5" key="3">
    <citation type="journal article" date="2020" name="Int. J. Syst. Evol. Microbiol.">
        <title>Paracoccus liaowanqingii sp. nov., isolated from Tibetan antelope (Pantholops hodgsonii).</title>
        <authorList>
            <person name="Li J."/>
            <person name="Lu S."/>
            <person name="Jin D."/>
            <person name="Yang J."/>
            <person name="Lai X.H."/>
            <person name="Huang Y."/>
            <person name="Tian Z."/>
            <person name="Dong K."/>
            <person name="Zhang S."/>
            <person name="Lei W."/>
            <person name="Pu J."/>
            <person name="Zhang G."/>
            <person name="Wu X."/>
            <person name="Huang Y."/>
            <person name="Ren Z."/>
            <person name="Wang S."/>
            <person name="Xu J."/>
        </authorList>
    </citation>
    <scope>NUCLEOTIDE SEQUENCE</scope>
    <source>
        <strain evidence="5">2251</strain>
    </source>
</reference>
<evidence type="ECO:0000256" key="1">
    <source>
        <dbReference type="ARBA" id="ARBA00023015"/>
    </source>
</evidence>
<keyword evidence="2" id="KW-0238">DNA-binding</keyword>
<dbReference type="GO" id="GO:0006355">
    <property type="term" value="P:regulation of DNA-templated transcription"/>
    <property type="evidence" value="ECO:0007669"/>
    <property type="project" value="InterPro"/>
</dbReference>
<dbReference type="Proteomes" id="UP000297972">
    <property type="component" value="Unassembled WGS sequence"/>
</dbReference>
<dbReference type="PANTHER" id="PTHR44688">
    <property type="entry name" value="DNA-BINDING TRANSCRIPTIONAL ACTIVATOR DEVR_DOSR"/>
    <property type="match status" value="1"/>
</dbReference>
<feature type="domain" description="HTH luxR-type" evidence="4">
    <location>
        <begin position="203"/>
        <end position="267"/>
    </location>
</feature>
<gene>
    <name evidence="5" type="ORF">E4191_21070</name>
    <name evidence="6" type="ORF">E4L95_21630</name>
</gene>
<protein>
    <submittedName>
        <fullName evidence="6">LuxR family transcriptional regulator</fullName>
    </submittedName>
</protein>